<dbReference type="InterPro" id="IPR006860">
    <property type="entry name" value="FecR"/>
</dbReference>
<dbReference type="Gene3D" id="3.55.50.30">
    <property type="match status" value="1"/>
</dbReference>
<dbReference type="InterPro" id="IPR032508">
    <property type="entry name" value="FecR_C"/>
</dbReference>
<protein>
    <submittedName>
        <fullName evidence="4">DUF4974 domain-containing protein</fullName>
    </submittedName>
</protein>
<reference evidence="4 5" key="1">
    <citation type="submission" date="2019-08" db="EMBL/GenBank/DDBJ databases">
        <title>Phlebobacter frassis gen. nov. sp. nov., a new member of family Sphingobacteriaceae isolated from sand fly rearing media.</title>
        <authorList>
            <person name="Kakumanu M.L."/>
            <person name="Marayati B.F."/>
            <person name="Wada-Katsumata A."/>
            <person name="Wasserberg G."/>
            <person name="Schal C."/>
            <person name="Apperson C.S."/>
            <person name="Ponnusamy L."/>
        </authorList>
    </citation>
    <scope>NUCLEOTIDE SEQUENCE [LARGE SCALE GENOMIC DNA]</scope>
    <source>
        <strain evidence="4 5">SSI9</strain>
    </source>
</reference>
<feature type="transmembrane region" description="Helical" evidence="1">
    <location>
        <begin position="70"/>
        <end position="91"/>
    </location>
</feature>
<evidence type="ECO:0000259" key="3">
    <source>
        <dbReference type="Pfam" id="PF16344"/>
    </source>
</evidence>
<dbReference type="EMBL" id="VTAV01000015">
    <property type="protein sequence ID" value="TYR33627.1"/>
    <property type="molecule type" value="Genomic_DNA"/>
</dbReference>
<evidence type="ECO:0000313" key="5">
    <source>
        <dbReference type="Proteomes" id="UP000322362"/>
    </source>
</evidence>
<keyword evidence="1" id="KW-0812">Transmembrane</keyword>
<dbReference type="Gene3D" id="2.60.120.1440">
    <property type="match status" value="1"/>
</dbReference>
<feature type="domain" description="Protein FecR C-terminal" evidence="3">
    <location>
        <begin position="305"/>
        <end position="369"/>
    </location>
</feature>
<evidence type="ECO:0000313" key="4">
    <source>
        <dbReference type="EMBL" id="TYR33627.1"/>
    </source>
</evidence>
<evidence type="ECO:0000259" key="2">
    <source>
        <dbReference type="Pfam" id="PF04773"/>
    </source>
</evidence>
<dbReference type="PANTHER" id="PTHR30273">
    <property type="entry name" value="PERIPLASMIC SIGNAL SENSOR AND SIGMA FACTOR ACTIVATOR FECR-RELATED"/>
    <property type="match status" value="1"/>
</dbReference>
<keyword evidence="1" id="KW-1133">Transmembrane helix</keyword>
<dbReference type="GO" id="GO:0016989">
    <property type="term" value="F:sigma factor antagonist activity"/>
    <property type="evidence" value="ECO:0007669"/>
    <property type="project" value="TreeGrafter"/>
</dbReference>
<dbReference type="PANTHER" id="PTHR30273:SF2">
    <property type="entry name" value="PROTEIN FECR"/>
    <property type="match status" value="1"/>
</dbReference>
<evidence type="ECO:0000256" key="1">
    <source>
        <dbReference type="SAM" id="Phobius"/>
    </source>
</evidence>
<name>A0A5D4GZ95_9SPHI</name>
<accession>A0A5D4GZ95</accession>
<dbReference type="InterPro" id="IPR012373">
    <property type="entry name" value="Ferrdict_sens_TM"/>
</dbReference>
<keyword evidence="1" id="KW-0472">Membrane</keyword>
<dbReference type="Pfam" id="PF16344">
    <property type="entry name" value="FecR_C"/>
    <property type="match status" value="1"/>
</dbReference>
<dbReference type="PIRSF" id="PIRSF018266">
    <property type="entry name" value="FecR"/>
    <property type="match status" value="1"/>
</dbReference>
<dbReference type="Pfam" id="PF04773">
    <property type="entry name" value="FecR"/>
    <property type="match status" value="1"/>
</dbReference>
<comment type="caution">
    <text evidence="4">The sequence shown here is derived from an EMBL/GenBank/DDBJ whole genome shotgun (WGS) entry which is preliminary data.</text>
</comment>
<proteinExistence type="predicted"/>
<dbReference type="AlphaFoldDB" id="A0A5D4GZ95"/>
<dbReference type="RefSeq" id="WP_148920503.1">
    <property type="nucleotide sequence ID" value="NZ_VTAV01000015.1"/>
</dbReference>
<gene>
    <name evidence="4" type="ORF">FXV77_17325</name>
</gene>
<sequence>MDKQVGKALLTKYLKGTADEQEKSLVEQWYAGMSLDKMREAKGEDYERIKSEIWDAISVTDTPKSLYRYAWVKVAATIVVLLTFTAVYYALNYSAPDNFQLATGDSTTMIKPGGIGATLTLSDGKQIKLTAASDGELAKESGISISKSEDGFVVYEVKGETAHESSESTHILTTTKGETYMIVLPDKSKVWLNASSRLTFSTQHRKVKLEGEGYFEISKDKRPFTVETKNQTVQVLGTHFNINAYSDEDQIKTSLLEGRVRIITAKGTRELSPGQQAVNTGGKLTVQEVDLEAMVAWKNGYFKFNGSLETVMRTIARWYDLELDFEPNAPKEIILWGYVSRSNELDMVLRQLERTNKVTFAIQGRKIVVRRAN</sequence>
<dbReference type="Proteomes" id="UP000322362">
    <property type="component" value="Unassembled WGS sequence"/>
</dbReference>
<organism evidence="4 5">
    <name type="scientific">Sphingobacterium phlebotomi</name>
    <dbReference type="NCBI Taxonomy" id="2605433"/>
    <lineage>
        <taxon>Bacteria</taxon>
        <taxon>Pseudomonadati</taxon>
        <taxon>Bacteroidota</taxon>
        <taxon>Sphingobacteriia</taxon>
        <taxon>Sphingobacteriales</taxon>
        <taxon>Sphingobacteriaceae</taxon>
        <taxon>Sphingobacterium</taxon>
    </lineage>
</organism>
<keyword evidence="5" id="KW-1185">Reference proteome</keyword>
<feature type="domain" description="FecR protein" evidence="2">
    <location>
        <begin position="172"/>
        <end position="261"/>
    </location>
</feature>